<keyword evidence="2" id="KW-0808">Transferase</keyword>
<evidence type="ECO:0000256" key="2">
    <source>
        <dbReference type="ARBA" id="ARBA00022679"/>
    </source>
</evidence>
<dbReference type="InterPro" id="IPR050660">
    <property type="entry name" value="NEK_Ser/Thr_kinase"/>
</dbReference>
<keyword evidence="4" id="KW-0418">Kinase</keyword>
<evidence type="ECO:0000313" key="11">
    <source>
        <dbReference type="Proteomes" id="UP000601223"/>
    </source>
</evidence>
<keyword evidence="8" id="KW-0812">Transmembrane</keyword>
<feature type="transmembrane region" description="Helical" evidence="8">
    <location>
        <begin position="741"/>
        <end position="757"/>
    </location>
</feature>
<dbReference type="PANTHER" id="PTHR43671:SF13">
    <property type="entry name" value="SERINE_THREONINE-PROTEIN KINASE NEK2"/>
    <property type="match status" value="1"/>
</dbReference>
<organism evidence="10 11">
    <name type="scientific">Catellatospora bangladeshensis</name>
    <dbReference type="NCBI Taxonomy" id="310355"/>
    <lineage>
        <taxon>Bacteria</taxon>
        <taxon>Bacillati</taxon>
        <taxon>Actinomycetota</taxon>
        <taxon>Actinomycetes</taxon>
        <taxon>Micromonosporales</taxon>
        <taxon>Micromonosporaceae</taxon>
        <taxon>Catellatospora</taxon>
    </lineage>
</organism>
<dbReference type="PANTHER" id="PTHR43671">
    <property type="entry name" value="SERINE/THREONINE-PROTEIN KINASE NEK"/>
    <property type="match status" value="1"/>
</dbReference>
<dbReference type="EMBL" id="BONF01000027">
    <property type="protein sequence ID" value="GIF83162.1"/>
    <property type="molecule type" value="Genomic_DNA"/>
</dbReference>
<feature type="transmembrane region" description="Helical" evidence="8">
    <location>
        <begin position="763"/>
        <end position="781"/>
    </location>
</feature>
<dbReference type="GO" id="GO:0004674">
    <property type="term" value="F:protein serine/threonine kinase activity"/>
    <property type="evidence" value="ECO:0007669"/>
    <property type="project" value="UniProtKB-EC"/>
</dbReference>
<dbReference type="InterPro" id="IPR000719">
    <property type="entry name" value="Prot_kinase_dom"/>
</dbReference>
<evidence type="ECO:0000256" key="3">
    <source>
        <dbReference type="ARBA" id="ARBA00022741"/>
    </source>
</evidence>
<evidence type="ECO:0000256" key="5">
    <source>
        <dbReference type="ARBA" id="ARBA00022840"/>
    </source>
</evidence>
<keyword evidence="8" id="KW-1133">Transmembrane helix</keyword>
<name>A0A8J3JDY2_9ACTN</name>
<keyword evidence="6" id="KW-0175">Coiled coil</keyword>
<protein>
    <recommendedName>
        <fullName evidence="1">non-specific serine/threonine protein kinase</fullName>
        <ecNumber evidence="1">2.7.11.1</ecNumber>
    </recommendedName>
</protein>
<dbReference type="Pfam" id="PF00069">
    <property type="entry name" value="Pkinase"/>
    <property type="match status" value="1"/>
</dbReference>
<proteinExistence type="predicted"/>
<dbReference type="EC" id="2.7.11.1" evidence="1"/>
<evidence type="ECO:0000313" key="10">
    <source>
        <dbReference type="EMBL" id="GIF83162.1"/>
    </source>
</evidence>
<evidence type="ECO:0000259" key="9">
    <source>
        <dbReference type="PROSITE" id="PS50011"/>
    </source>
</evidence>
<dbReference type="PROSITE" id="PS50011">
    <property type="entry name" value="PROTEIN_KINASE_DOM"/>
    <property type="match status" value="1"/>
</dbReference>
<feature type="compositionally biased region" description="Gly residues" evidence="7">
    <location>
        <begin position="44"/>
        <end position="57"/>
    </location>
</feature>
<dbReference type="InterPro" id="IPR008271">
    <property type="entry name" value="Ser/Thr_kinase_AS"/>
</dbReference>
<feature type="transmembrane region" description="Helical" evidence="8">
    <location>
        <begin position="655"/>
        <end position="678"/>
    </location>
</feature>
<keyword evidence="3" id="KW-0547">Nucleotide-binding</keyword>
<dbReference type="Proteomes" id="UP000601223">
    <property type="component" value="Unassembled WGS sequence"/>
</dbReference>
<evidence type="ECO:0000256" key="7">
    <source>
        <dbReference type="SAM" id="MobiDB-lite"/>
    </source>
</evidence>
<reference evidence="10 11" key="1">
    <citation type="submission" date="2021-01" db="EMBL/GenBank/DDBJ databases">
        <title>Whole genome shotgun sequence of Catellatospora bangladeshensis NBRC 107357.</title>
        <authorList>
            <person name="Komaki H."/>
            <person name="Tamura T."/>
        </authorList>
    </citation>
    <scope>NUCLEOTIDE SEQUENCE [LARGE SCALE GENOMIC DNA]</scope>
    <source>
        <strain evidence="10 11">NBRC 107357</strain>
    </source>
</reference>
<dbReference type="Gene3D" id="1.10.510.10">
    <property type="entry name" value="Transferase(Phosphotransferase) domain 1"/>
    <property type="match status" value="1"/>
</dbReference>
<evidence type="ECO:0000256" key="1">
    <source>
        <dbReference type="ARBA" id="ARBA00012513"/>
    </source>
</evidence>
<dbReference type="GO" id="GO:0005524">
    <property type="term" value="F:ATP binding"/>
    <property type="evidence" value="ECO:0007669"/>
    <property type="project" value="UniProtKB-KW"/>
</dbReference>
<sequence length="824" mass="89844">MSADTGGSDPHGEGGRVPPPPATSIDPGREMPPPGTDGPRAAGAGHGGPGDDGGDGGVPATVIDPGRGEDPQLAEWSAPGMPAAFRDRFEPVDELRRGGQARLFLVHHAAHGHAVLKIYEPGKGPSAEVLAYLADHGGHEGNPHLVRVYEAGRLNGFDYELMEHLPSRSVAELAAGRERGALSTEEITAIVRQTALALQQMHAHRIVHRDVKPANMLVRRNDPGGGQPLETALGDFGISMHVPGARTRSVTTSGTTRYVPPEYASRALEVSPASDWWALGMSALELHLGTHPFDGMRDESIFLHLARGPLDLSKVADPRVLLLCRGLLNSNSRLRWSARQVLAWADGEDPEVRGAASPSPAPPAPDLPSYLFQGRPYTDKALLAVEMAANWTFTANLLFGKRGRPARELADWINRLDEPSPERDAVRGLLRRRPGPADVALLRLLRYLDPGGRPVYRDTNLTVRGVVAFAYDAWRAPQSTVDSILGELWHHRLLRLLPTRDADEGLIGLDGIDEAWRRHADDWAVAVANIDDAGAREFMAGRAERDRLAATLWIAACRADTLPLLRGRLHAGLADAERRLGAEVSGRLPWFDRLRRPGAAAVELAVACVLVPFVGPLLLREAAEEQQARSRRRWLLEHGEMRAQVERLERHTARAWAGAGAGAAAAVWVMLLGLSEIAEVADLAAMQRAWIVTGLSVSLVLTLELVLASFMGGLYWPRYSLLHQSIVHLGRVARRVRGREMWSLGIVVLALALTAAVTVYVPMAIPLVTALGLLAWAPVRLRRWQADRRAMQHELRLAEYEREEDRMNDNADGMAHLDRAEVAA</sequence>
<comment type="caution">
    <text evidence="10">The sequence shown here is derived from an EMBL/GenBank/DDBJ whole genome shotgun (WGS) entry which is preliminary data.</text>
</comment>
<dbReference type="PROSITE" id="PS00108">
    <property type="entry name" value="PROTEIN_KINASE_ST"/>
    <property type="match status" value="1"/>
</dbReference>
<keyword evidence="11" id="KW-1185">Reference proteome</keyword>
<dbReference type="SMART" id="SM00220">
    <property type="entry name" value="S_TKc"/>
    <property type="match status" value="1"/>
</dbReference>
<evidence type="ECO:0000256" key="4">
    <source>
        <dbReference type="ARBA" id="ARBA00022777"/>
    </source>
</evidence>
<dbReference type="AlphaFoldDB" id="A0A8J3JDY2"/>
<feature type="region of interest" description="Disordered" evidence="7">
    <location>
        <begin position="1"/>
        <end position="76"/>
    </location>
</feature>
<feature type="transmembrane region" description="Helical" evidence="8">
    <location>
        <begin position="598"/>
        <end position="619"/>
    </location>
</feature>
<dbReference type="InterPro" id="IPR011009">
    <property type="entry name" value="Kinase-like_dom_sf"/>
</dbReference>
<feature type="domain" description="Protein kinase" evidence="9">
    <location>
        <begin position="89"/>
        <end position="352"/>
    </location>
</feature>
<accession>A0A8J3JDY2</accession>
<keyword evidence="5" id="KW-0067">ATP-binding</keyword>
<evidence type="ECO:0000256" key="8">
    <source>
        <dbReference type="SAM" id="Phobius"/>
    </source>
</evidence>
<dbReference type="SUPFAM" id="SSF56112">
    <property type="entry name" value="Protein kinase-like (PK-like)"/>
    <property type="match status" value="1"/>
</dbReference>
<gene>
    <name evidence="10" type="ORF">Cba03nite_45110</name>
</gene>
<feature type="coiled-coil region" evidence="6">
    <location>
        <begin position="781"/>
        <end position="810"/>
    </location>
</feature>
<evidence type="ECO:0000256" key="6">
    <source>
        <dbReference type="SAM" id="Coils"/>
    </source>
</evidence>
<feature type="transmembrane region" description="Helical" evidence="8">
    <location>
        <begin position="690"/>
        <end position="716"/>
    </location>
</feature>
<keyword evidence="8" id="KW-0472">Membrane</keyword>